<keyword evidence="1" id="KW-0472">Membrane</keyword>
<keyword evidence="1" id="KW-0812">Transmembrane</keyword>
<keyword evidence="3" id="KW-1185">Reference proteome</keyword>
<feature type="transmembrane region" description="Helical" evidence="1">
    <location>
        <begin position="103"/>
        <end position="124"/>
    </location>
</feature>
<dbReference type="EMBL" id="JYDO01000066">
    <property type="protein sequence ID" value="KRZ73247.1"/>
    <property type="molecule type" value="Genomic_DNA"/>
</dbReference>
<name>A0A0V1MNV3_9BILA</name>
<comment type="caution">
    <text evidence="2">The sequence shown here is derived from an EMBL/GenBank/DDBJ whole genome shotgun (WGS) entry which is preliminary data.</text>
</comment>
<reference evidence="2 3" key="1">
    <citation type="submission" date="2015-01" db="EMBL/GenBank/DDBJ databases">
        <title>Evolution of Trichinella species and genotypes.</title>
        <authorList>
            <person name="Korhonen P.K."/>
            <person name="Edoardo P."/>
            <person name="Giuseppe L.R."/>
            <person name="Gasser R.B."/>
        </authorList>
    </citation>
    <scope>NUCLEOTIDE SEQUENCE [LARGE SCALE GENOMIC DNA]</scope>
    <source>
        <strain evidence="2">ISS1980</strain>
    </source>
</reference>
<dbReference type="AlphaFoldDB" id="A0A0V1MNV3"/>
<accession>A0A0V1MNV3</accession>
<organism evidence="2 3">
    <name type="scientific">Trichinella papuae</name>
    <dbReference type="NCBI Taxonomy" id="268474"/>
    <lineage>
        <taxon>Eukaryota</taxon>
        <taxon>Metazoa</taxon>
        <taxon>Ecdysozoa</taxon>
        <taxon>Nematoda</taxon>
        <taxon>Enoplea</taxon>
        <taxon>Dorylaimia</taxon>
        <taxon>Trichinellida</taxon>
        <taxon>Trichinellidae</taxon>
        <taxon>Trichinella</taxon>
    </lineage>
</organism>
<evidence type="ECO:0000313" key="2">
    <source>
        <dbReference type="EMBL" id="KRZ73247.1"/>
    </source>
</evidence>
<protein>
    <submittedName>
        <fullName evidence="2">Uncharacterized protein</fullName>
    </submittedName>
</protein>
<sequence length="133" mass="14917">MSQKFCIGAVYDIAPFSVLFSWCWCAFQTHCHVRPSDVKESPEVTGVGCLSQISKLILDYALAYLCHESCLALTYQLRKAMYSLLERLQPFSFLFASSSRSTTIFICFSLSIFFLSCSAVALWARVNLATTVP</sequence>
<evidence type="ECO:0000313" key="3">
    <source>
        <dbReference type="Proteomes" id="UP000054843"/>
    </source>
</evidence>
<evidence type="ECO:0000256" key="1">
    <source>
        <dbReference type="SAM" id="Phobius"/>
    </source>
</evidence>
<gene>
    <name evidence="2" type="ORF">T10_10882</name>
</gene>
<proteinExistence type="predicted"/>
<dbReference type="Proteomes" id="UP000054843">
    <property type="component" value="Unassembled WGS sequence"/>
</dbReference>
<keyword evidence="1" id="KW-1133">Transmembrane helix</keyword>